<keyword evidence="3" id="KW-1185">Reference proteome</keyword>
<dbReference type="OrthoDB" id="1074at2759"/>
<dbReference type="eggNOG" id="KOG0462">
    <property type="taxonomic scope" value="Eukaryota"/>
</dbReference>
<dbReference type="AlphaFoldDB" id="A0A0L0T3F1"/>
<organism evidence="2 3">
    <name type="scientific">Allomyces macrogynus (strain ATCC 38327)</name>
    <name type="common">Allomyces javanicus var. macrogynus</name>
    <dbReference type="NCBI Taxonomy" id="578462"/>
    <lineage>
        <taxon>Eukaryota</taxon>
        <taxon>Fungi</taxon>
        <taxon>Fungi incertae sedis</taxon>
        <taxon>Blastocladiomycota</taxon>
        <taxon>Blastocladiomycetes</taxon>
        <taxon>Blastocladiales</taxon>
        <taxon>Blastocladiaceae</taxon>
        <taxon>Allomyces</taxon>
    </lineage>
</organism>
<sequence length="83" mass="8767">MKSTSEAHIGDTFYLLGNKVEALPGFQPAKPMVFSGVFPVSADEFPKLNDSISKLAINDASVTVAKETSSSLGQGFRLGFLGT</sequence>
<dbReference type="VEuPathDB" id="FungiDB:AMAG_13629"/>
<protein>
    <submittedName>
        <fullName evidence="2">Uncharacterized protein</fullName>
    </submittedName>
</protein>
<dbReference type="InterPro" id="IPR035647">
    <property type="entry name" value="EFG_III/V"/>
</dbReference>
<dbReference type="InterPro" id="IPR006297">
    <property type="entry name" value="EF-4"/>
</dbReference>
<dbReference type="GO" id="GO:0006412">
    <property type="term" value="P:translation"/>
    <property type="evidence" value="ECO:0007669"/>
    <property type="project" value="UniProtKB-KW"/>
</dbReference>
<gene>
    <name evidence="2" type="ORF">AMAG_13629</name>
</gene>
<dbReference type="Proteomes" id="UP000054350">
    <property type="component" value="Unassembled WGS sequence"/>
</dbReference>
<dbReference type="PANTHER" id="PTHR43512:SF7">
    <property type="entry name" value="TRANSLATION FACTOR GUF1, MITOCHONDRIAL"/>
    <property type="match status" value="1"/>
</dbReference>
<dbReference type="OMA" id="QVKCDEN"/>
<dbReference type="GO" id="GO:0005525">
    <property type="term" value="F:GTP binding"/>
    <property type="evidence" value="ECO:0007669"/>
    <property type="project" value="InterPro"/>
</dbReference>
<accession>A0A0L0T3F1</accession>
<dbReference type="PANTHER" id="PTHR43512">
    <property type="entry name" value="TRANSLATION FACTOR GUF1-RELATED"/>
    <property type="match status" value="1"/>
</dbReference>
<evidence type="ECO:0000256" key="1">
    <source>
        <dbReference type="ARBA" id="ARBA00022917"/>
    </source>
</evidence>
<evidence type="ECO:0000313" key="3">
    <source>
        <dbReference type="Proteomes" id="UP000054350"/>
    </source>
</evidence>
<reference evidence="3" key="2">
    <citation type="submission" date="2009-11" db="EMBL/GenBank/DDBJ databases">
        <title>The Genome Sequence of Allomyces macrogynus strain ATCC 38327.</title>
        <authorList>
            <consortium name="The Broad Institute Genome Sequencing Platform"/>
            <person name="Russ C."/>
            <person name="Cuomo C."/>
            <person name="Shea T."/>
            <person name="Young S.K."/>
            <person name="Zeng Q."/>
            <person name="Koehrsen M."/>
            <person name="Haas B."/>
            <person name="Borodovsky M."/>
            <person name="Guigo R."/>
            <person name="Alvarado L."/>
            <person name="Berlin A."/>
            <person name="Borenstein D."/>
            <person name="Chen Z."/>
            <person name="Engels R."/>
            <person name="Freedman E."/>
            <person name="Gellesch M."/>
            <person name="Goldberg J."/>
            <person name="Griggs A."/>
            <person name="Gujja S."/>
            <person name="Heiman D."/>
            <person name="Hepburn T."/>
            <person name="Howarth C."/>
            <person name="Jen D."/>
            <person name="Larson L."/>
            <person name="Lewis B."/>
            <person name="Mehta T."/>
            <person name="Park D."/>
            <person name="Pearson M."/>
            <person name="Roberts A."/>
            <person name="Saif S."/>
            <person name="Shenoy N."/>
            <person name="Sisk P."/>
            <person name="Stolte C."/>
            <person name="Sykes S."/>
            <person name="Walk T."/>
            <person name="White J."/>
            <person name="Yandava C."/>
            <person name="Burger G."/>
            <person name="Gray M.W."/>
            <person name="Holland P.W.H."/>
            <person name="King N."/>
            <person name="Lang F.B.F."/>
            <person name="Roger A.J."/>
            <person name="Ruiz-Trillo I."/>
            <person name="Lander E."/>
            <person name="Nusbaum C."/>
        </authorList>
    </citation>
    <scope>NUCLEOTIDE SEQUENCE [LARGE SCALE GENOMIC DNA]</scope>
    <source>
        <strain evidence="3">ATCC 38327</strain>
    </source>
</reference>
<dbReference type="GO" id="GO:0045727">
    <property type="term" value="P:positive regulation of translation"/>
    <property type="evidence" value="ECO:0007669"/>
    <property type="project" value="TreeGrafter"/>
</dbReference>
<dbReference type="STRING" id="578462.A0A0L0T3F1"/>
<dbReference type="EMBL" id="GG745360">
    <property type="protein sequence ID" value="KNE69246.1"/>
    <property type="molecule type" value="Genomic_DNA"/>
</dbReference>
<proteinExistence type="predicted"/>
<keyword evidence="1" id="KW-0648">Protein biosynthesis</keyword>
<dbReference type="GO" id="GO:0005739">
    <property type="term" value="C:mitochondrion"/>
    <property type="evidence" value="ECO:0007669"/>
    <property type="project" value="TreeGrafter"/>
</dbReference>
<dbReference type="Gene3D" id="3.30.70.870">
    <property type="entry name" value="Elongation Factor G (Translational Gtpase), domain 3"/>
    <property type="match status" value="1"/>
</dbReference>
<evidence type="ECO:0000313" key="2">
    <source>
        <dbReference type="EMBL" id="KNE69246.1"/>
    </source>
</evidence>
<dbReference type="GO" id="GO:0097177">
    <property type="term" value="F:mitochondrial ribosome binding"/>
    <property type="evidence" value="ECO:0007669"/>
    <property type="project" value="TreeGrafter"/>
</dbReference>
<dbReference type="SUPFAM" id="SSF54980">
    <property type="entry name" value="EF-G C-terminal domain-like"/>
    <property type="match status" value="1"/>
</dbReference>
<reference evidence="2 3" key="1">
    <citation type="submission" date="2009-11" db="EMBL/GenBank/DDBJ databases">
        <title>Annotation of Allomyces macrogynus ATCC 38327.</title>
        <authorList>
            <consortium name="The Broad Institute Genome Sequencing Platform"/>
            <person name="Russ C."/>
            <person name="Cuomo C."/>
            <person name="Burger G."/>
            <person name="Gray M.W."/>
            <person name="Holland P.W.H."/>
            <person name="King N."/>
            <person name="Lang F.B.F."/>
            <person name="Roger A.J."/>
            <person name="Ruiz-Trillo I."/>
            <person name="Young S.K."/>
            <person name="Zeng Q."/>
            <person name="Gargeya S."/>
            <person name="Fitzgerald M."/>
            <person name="Haas B."/>
            <person name="Abouelleil A."/>
            <person name="Alvarado L."/>
            <person name="Arachchi H.M."/>
            <person name="Berlin A."/>
            <person name="Chapman S.B."/>
            <person name="Gearin G."/>
            <person name="Goldberg J."/>
            <person name="Griggs A."/>
            <person name="Gujja S."/>
            <person name="Hansen M."/>
            <person name="Heiman D."/>
            <person name="Howarth C."/>
            <person name="Larimer J."/>
            <person name="Lui A."/>
            <person name="MacDonald P.J.P."/>
            <person name="McCowen C."/>
            <person name="Montmayeur A."/>
            <person name="Murphy C."/>
            <person name="Neiman D."/>
            <person name="Pearson M."/>
            <person name="Priest M."/>
            <person name="Roberts A."/>
            <person name="Saif S."/>
            <person name="Shea T."/>
            <person name="Sisk P."/>
            <person name="Stolte C."/>
            <person name="Sykes S."/>
            <person name="Wortman J."/>
            <person name="Nusbaum C."/>
            <person name="Birren B."/>
        </authorList>
    </citation>
    <scope>NUCLEOTIDE SEQUENCE [LARGE SCALE GENOMIC DNA]</scope>
    <source>
        <strain evidence="2 3">ATCC 38327</strain>
    </source>
</reference>
<name>A0A0L0T3F1_ALLM3</name>